<accession>A0A8J5CLJ6</accession>
<name>A0A8J5CLJ6_CHIOP</name>
<sequence length="129" mass="14456">MDLLPPPRYIMKKKAVVRLDEENVQDDGFLDISSDDTSDDRWQRPLVTSVETSDSLTQQLQLPIFSMVPETPLLWTSGTATCPRCPPLLWNSLKPDIGRGSTGCVRDYARVVALREDTVPFLGWPVLAP</sequence>
<proteinExistence type="predicted"/>
<protein>
    <submittedName>
        <fullName evidence="1">Uncharacterized protein</fullName>
    </submittedName>
</protein>
<evidence type="ECO:0000313" key="2">
    <source>
        <dbReference type="Proteomes" id="UP000770661"/>
    </source>
</evidence>
<gene>
    <name evidence="1" type="ORF">GWK47_018887</name>
</gene>
<reference evidence="1" key="1">
    <citation type="submission" date="2020-07" db="EMBL/GenBank/DDBJ databases">
        <title>The High-quality genome of the commercially important snow crab, Chionoecetes opilio.</title>
        <authorList>
            <person name="Jeong J.-H."/>
            <person name="Ryu S."/>
        </authorList>
    </citation>
    <scope>NUCLEOTIDE SEQUENCE</scope>
    <source>
        <strain evidence="1">MADBK_172401_WGS</strain>
        <tissue evidence="1">Digestive gland</tissue>
    </source>
</reference>
<comment type="caution">
    <text evidence="1">The sequence shown here is derived from an EMBL/GenBank/DDBJ whole genome shotgun (WGS) entry which is preliminary data.</text>
</comment>
<dbReference type="AlphaFoldDB" id="A0A8J5CLJ6"/>
<dbReference type="EMBL" id="JACEEZ010022589">
    <property type="protein sequence ID" value="KAG0712262.1"/>
    <property type="molecule type" value="Genomic_DNA"/>
</dbReference>
<organism evidence="1 2">
    <name type="scientific">Chionoecetes opilio</name>
    <name type="common">Atlantic snow crab</name>
    <name type="synonym">Cancer opilio</name>
    <dbReference type="NCBI Taxonomy" id="41210"/>
    <lineage>
        <taxon>Eukaryota</taxon>
        <taxon>Metazoa</taxon>
        <taxon>Ecdysozoa</taxon>
        <taxon>Arthropoda</taxon>
        <taxon>Crustacea</taxon>
        <taxon>Multicrustacea</taxon>
        <taxon>Malacostraca</taxon>
        <taxon>Eumalacostraca</taxon>
        <taxon>Eucarida</taxon>
        <taxon>Decapoda</taxon>
        <taxon>Pleocyemata</taxon>
        <taxon>Brachyura</taxon>
        <taxon>Eubrachyura</taxon>
        <taxon>Majoidea</taxon>
        <taxon>Majidae</taxon>
        <taxon>Chionoecetes</taxon>
    </lineage>
</organism>
<keyword evidence="2" id="KW-1185">Reference proteome</keyword>
<evidence type="ECO:0000313" key="1">
    <source>
        <dbReference type="EMBL" id="KAG0712262.1"/>
    </source>
</evidence>
<dbReference type="Proteomes" id="UP000770661">
    <property type="component" value="Unassembled WGS sequence"/>
</dbReference>